<accession>A0ABR8NTZ3</accession>
<dbReference type="EMBL" id="JACYFC010000001">
    <property type="protein sequence ID" value="MBD5769515.1"/>
    <property type="molecule type" value="Genomic_DNA"/>
</dbReference>
<organism evidence="3 4">
    <name type="scientific">Marinomonas colpomeniae</name>
    <dbReference type="NCBI Taxonomy" id="2774408"/>
    <lineage>
        <taxon>Bacteria</taxon>
        <taxon>Pseudomonadati</taxon>
        <taxon>Pseudomonadota</taxon>
        <taxon>Gammaproteobacteria</taxon>
        <taxon>Oceanospirillales</taxon>
        <taxon>Oceanospirillaceae</taxon>
        <taxon>Marinomonas</taxon>
    </lineage>
</organism>
<proteinExistence type="predicted"/>
<evidence type="ECO:0000256" key="1">
    <source>
        <dbReference type="SAM" id="Phobius"/>
    </source>
</evidence>
<dbReference type="Pfam" id="PF11127">
    <property type="entry name" value="YgaP-like_TM"/>
    <property type="match status" value="1"/>
</dbReference>
<dbReference type="InterPro" id="IPR021309">
    <property type="entry name" value="YgaP-like_TM"/>
</dbReference>
<evidence type="ECO:0000313" key="4">
    <source>
        <dbReference type="Proteomes" id="UP000604161"/>
    </source>
</evidence>
<name>A0ABR8NTZ3_9GAMM</name>
<reference evidence="3 4" key="1">
    <citation type="submission" date="2020-09" db="EMBL/GenBank/DDBJ databases">
        <title>Marinomonas sp. nov., isolated from the cysticercosis algae of Qingdao, China.</title>
        <authorList>
            <person name="Sun X."/>
        </authorList>
    </citation>
    <scope>NUCLEOTIDE SEQUENCE [LARGE SCALE GENOMIC DNA]</scope>
    <source>
        <strain evidence="3 4">SM2066</strain>
    </source>
</reference>
<sequence length="71" mass="7871">MEKNLHPLDRILRGIIGVSVIGFVLFNDGYLEEPVLEILLIIFGALNLISLISSWCPIYQIAGISTCKAKK</sequence>
<feature type="transmembrane region" description="Helical" evidence="1">
    <location>
        <begin position="7"/>
        <end position="26"/>
    </location>
</feature>
<keyword evidence="4" id="KW-1185">Reference proteome</keyword>
<keyword evidence="1" id="KW-0472">Membrane</keyword>
<feature type="transmembrane region" description="Helical" evidence="1">
    <location>
        <begin position="38"/>
        <end position="62"/>
    </location>
</feature>
<evidence type="ECO:0000313" key="3">
    <source>
        <dbReference type="EMBL" id="MBD5769515.1"/>
    </source>
</evidence>
<keyword evidence="1" id="KW-0812">Transmembrane</keyword>
<keyword evidence="1" id="KW-1133">Transmembrane helix</keyword>
<dbReference type="RefSeq" id="WP_191592917.1">
    <property type="nucleotide sequence ID" value="NZ_JACYFC010000001.1"/>
</dbReference>
<protein>
    <submittedName>
        <fullName evidence="3">DUF2892 domain-containing protein</fullName>
    </submittedName>
</protein>
<gene>
    <name evidence="3" type="ORF">IF202_00485</name>
</gene>
<evidence type="ECO:0000259" key="2">
    <source>
        <dbReference type="Pfam" id="PF11127"/>
    </source>
</evidence>
<dbReference type="Proteomes" id="UP000604161">
    <property type="component" value="Unassembled WGS sequence"/>
</dbReference>
<comment type="caution">
    <text evidence="3">The sequence shown here is derived from an EMBL/GenBank/DDBJ whole genome shotgun (WGS) entry which is preliminary data.</text>
</comment>
<feature type="domain" description="Inner membrane protein YgaP-like transmembrane" evidence="2">
    <location>
        <begin position="1"/>
        <end position="70"/>
    </location>
</feature>